<evidence type="ECO:0008006" key="5">
    <source>
        <dbReference type="Google" id="ProtNLM"/>
    </source>
</evidence>
<keyword evidence="4" id="KW-1185">Reference proteome</keyword>
<evidence type="ECO:0000313" key="3">
    <source>
        <dbReference type="EMBL" id="RLU23082.1"/>
    </source>
</evidence>
<dbReference type="AlphaFoldDB" id="A0A026WYV5"/>
<reference evidence="2 4" key="1">
    <citation type="journal article" date="2014" name="Curr. Biol.">
        <title>The genome of the clonal raider ant Cerapachys biroi.</title>
        <authorList>
            <person name="Oxley P.R."/>
            <person name="Ji L."/>
            <person name="Fetter-Pruneda I."/>
            <person name="McKenzie S.K."/>
            <person name="Li C."/>
            <person name="Hu H."/>
            <person name="Zhang G."/>
            <person name="Kronauer D.J."/>
        </authorList>
    </citation>
    <scope>NUCLEOTIDE SEQUENCE [LARGE SCALE GENOMIC DNA]</scope>
</reference>
<keyword evidence="1" id="KW-1133">Transmembrane helix</keyword>
<feature type="transmembrane region" description="Helical" evidence="1">
    <location>
        <begin position="12"/>
        <end position="32"/>
    </location>
</feature>
<feature type="transmembrane region" description="Helical" evidence="1">
    <location>
        <begin position="195"/>
        <end position="214"/>
    </location>
</feature>
<keyword evidence="1" id="KW-0812">Transmembrane</keyword>
<evidence type="ECO:0000256" key="1">
    <source>
        <dbReference type="SAM" id="Phobius"/>
    </source>
</evidence>
<reference evidence="3" key="3">
    <citation type="submission" date="2018-07" db="EMBL/GenBank/DDBJ databases">
        <authorList>
            <person name="Mckenzie S.K."/>
            <person name="Kronauer D.J.C."/>
        </authorList>
    </citation>
    <scope>NUCLEOTIDE SEQUENCE</scope>
    <source>
        <strain evidence="3">Clonal line C1</strain>
    </source>
</reference>
<gene>
    <name evidence="3" type="ORF">DMN91_005360</name>
    <name evidence="2" type="ORF">X777_08414</name>
</gene>
<dbReference type="OrthoDB" id="110174at2759"/>
<reference evidence="3" key="2">
    <citation type="journal article" date="2018" name="Genome Res.">
        <title>The genomic architecture and molecular evolution of ant odorant receptors.</title>
        <authorList>
            <person name="McKenzie S.K."/>
            <person name="Kronauer D.J.C."/>
        </authorList>
    </citation>
    <scope>NUCLEOTIDE SEQUENCE [LARGE SCALE GENOMIC DNA]</scope>
    <source>
        <strain evidence="3">Clonal line C1</strain>
    </source>
</reference>
<dbReference type="Proteomes" id="UP000053097">
    <property type="component" value="Unassembled WGS sequence"/>
</dbReference>
<organism evidence="2 4">
    <name type="scientific">Ooceraea biroi</name>
    <name type="common">Clonal raider ant</name>
    <name type="synonym">Cerapachys biroi</name>
    <dbReference type="NCBI Taxonomy" id="2015173"/>
    <lineage>
        <taxon>Eukaryota</taxon>
        <taxon>Metazoa</taxon>
        <taxon>Ecdysozoa</taxon>
        <taxon>Arthropoda</taxon>
        <taxon>Hexapoda</taxon>
        <taxon>Insecta</taxon>
        <taxon>Pterygota</taxon>
        <taxon>Neoptera</taxon>
        <taxon>Endopterygota</taxon>
        <taxon>Hymenoptera</taxon>
        <taxon>Apocrita</taxon>
        <taxon>Aculeata</taxon>
        <taxon>Formicoidea</taxon>
        <taxon>Formicidae</taxon>
        <taxon>Dorylinae</taxon>
        <taxon>Ooceraea</taxon>
    </lineage>
</organism>
<sequence length="298" mass="33839">MNVFSSKYRTVVLGITATAIGYYGILMPHTIFLDKYRAIVTTYQLGKEIPLSAKAMQNIREAMNDLKLSDNVRNVIKPFSVFGFDLYHAGTLGPKYGAILGIPCNLNSTAEQLYENLRIKEEEVDWSQKEAQDLLSASTLSTSAQKFAIAREILLIQAEVPYSNSFQLALIVAVLWTLCNTMTYKFKLRERSVTLCRILYMAFTLFGAILWLGIKDYQSYRLDSEVDKVLCGLGAEYVKGGQEFYEKTLIRNRALRSLLGKDGEKIYTAGGNEQTLFRQKHVMLSHRKEFFDSYSVDC</sequence>
<dbReference type="PANTHER" id="PTHR21824">
    <property type="entry name" value="TRANSMEMBRANE PROTEIN 177"/>
    <property type="match status" value="1"/>
</dbReference>
<protein>
    <recommendedName>
        <fullName evidence="5">Transmembrane protein 177</fullName>
    </recommendedName>
</protein>
<evidence type="ECO:0000313" key="4">
    <source>
        <dbReference type="Proteomes" id="UP000053097"/>
    </source>
</evidence>
<name>A0A026WYV5_OOCBI</name>
<dbReference type="GO" id="GO:0016020">
    <property type="term" value="C:membrane"/>
    <property type="evidence" value="ECO:0007669"/>
    <property type="project" value="TreeGrafter"/>
</dbReference>
<keyword evidence="1" id="KW-0472">Membrane</keyword>
<proteinExistence type="predicted"/>
<dbReference type="InterPro" id="IPR026620">
    <property type="entry name" value="TMEM177"/>
</dbReference>
<evidence type="ECO:0000313" key="2">
    <source>
        <dbReference type="EMBL" id="EZA61202.1"/>
    </source>
</evidence>
<dbReference type="EMBL" id="QOIP01000005">
    <property type="protein sequence ID" value="RLU23082.1"/>
    <property type="molecule type" value="Genomic_DNA"/>
</dbReference>
<accession>A0A026WYV5</accession>
<dbReference type="OMA" id="HTFGLKY"/>
<dbReference type="Proteomes" id="UP000279307">
    <property type="component" value="Chromosome 5"/>
</dbReference>
<dbReference type="PANTHER" id="PTHR21824:SF4">
    <property type="entry name" value="TRANSMEMBRANE PROTEIN 177"/>
    <property type="match status" value="1"/>
</dbReference>
<dbReference type="EMBL" id="KK107063">
    <property type="protein sequence ID" value="EZA61202.1"/>
    <property type="molecule type" value="Genomic_DNA"/>
</dbReference>